<name>A0AAE1DGB6_9GAST</name>
<dbReference type="AlphaFoldDB" id="A0AAE1DGB6"/>
<accession>A0AAE1DGB6</accession>
<comment type="caution">
    <text evidence="1">The sequence shown here is derived from an EMBL/GenBank/DDBJ whole genome shotgun (WGS) entry which is preliminary data.</text>
</comment>
<dbReference type="Proteomes" id="UP001283361">
    <property type="component" value="Unassembled WGS sequence"/>
</dbReference>
<protein>
    <submittedName>
        <fullName evidence="1">Uncharacterized protein</fullName>
    </submittedName>
</protein>
<proteinExistence type="predicted"/>
<organism evidence="1 2">
    <name type="scientific">Elysia crispata</name>
    <name type="common">lettuce slug</name>
    <dbReference type="NCBI Taxonomy" id="231223"/>
    <lineage>
        <taxon>Eukaryota</taxon>
        <taxon>Metazoa</taxon>
        <taxon>Spiralia</taxon>
        <taxon>Lophotrochozoa</taxon>
        <taxon>Mollusca</taxon>
        <taxon>Gastropoda</taxon>
        <taxon>Heterobranchia</taxon>
        <taxon>Euthyneura</taxon>
        <taxon>Panpulmonata</taxon>
        <taxon>Sacoglossa</taxon>
        <taxon>Placobranchoidea</taxon>
        <taxon>Plakobranchidae</taxon>
        <taxon>Elysia</taxon>
    </lineage>
</organism>
<sequence>MCEINDCTEPWQKCFATGQGLAWRLSRYIACKDWSREMVLELGPEHGLAILVCLATRWTDGSYIASPFWSGRSINASL</sequence>
<evidence type="ECO:0000313" key="1">
    <source>
        <dbReference type="EMBL" id="KAK3768795.1"/>
    </source>
</evidence>
<dbReference type="EMBL" id="JAWDGP010004017">
    <property type="protein sequence ID" value="KAK3768795.1"/>
    <property type="molecule type" value="Genomic_DNA"/>
</dbReference>
<keyword evidence="2" id="KW-1185">Reference proteome</keyword>
<gene>
    <name evidence="1" type="ORF">RRG08_061254</name>
</gene>
<reference evidence="1" key="1">
    <citation type="journal article" date="2023" name="G3 (Bethesda)">
        <title>A reference genome for the long-term kleptoplast-retaining sea slug Elysia crispata morphotype clarki.</title>
        <authorList>
            <person name="Eastman K.E."/>
            <person name="Pendleton A.L."/>
            <person name="Shaikh M.A."/>
            <person name="Suttiyut T."/>
            <person name="Ogas R."/>
            <person name="Tomko P."/>
            <person name="Gavelis G."/>
            <person name="Widhalm J.R."/>
            <person name="Wisecaver J.H."/>
        </authorList>
    </citation>
    <scope>NUCLEOTIDE SEQUENCE</scope>
    <source>
        <strain evidence="1">ECLA1</strain>
    </source>
</reference>
<evidence type="ECO:0000313" key="2">
    <source>
        <dbReference type="Proteomes" id="UP001283361"/>
    </source>
</evidence>